<evidence type="ECO:0000256" key="6">
    <source>
        <dbReference type="ARBA" id="ARBA00023212"/>
    </source>
</evidence>
<dbReference type="CTD" id="495953"/>
<comment type="similarity">
    <text evidence="3">Belongs to the CFAP300 family.</text>
</comment>
<evidence type="ECO:0000313" key="10">
    <source>
        <dbReference type="Xenbase" id="XB-GENE-943462"/>
    </source>
</evidence>
<keyword evidence="5" id="KW-0963">Cytoplasm</keyword>
<reference evidence="9" key="1">
    <citation type="submission" date="2025-08" db="UniProtKB">
        <authorList>
            <consortium name="RefSeq"/>
        </authorList>
    </citation>
    <scope>IDENTIFICATION</scope>
    <source>
        <strain evidence="9">J_2021</strain>
        <tissue evidence="9">Erythrocytes</tissue>
    </source>
</reference>
<evidence type="ECO:0000313" key="8">
    <source>
        <dbReference type="Proteomes" id="UP000186698"/>
    </source>
</evidence>
<dbReference type="PANTHER" id="PTHR31078">
    <property type="entry name" value="CILIA- AND FLAGELLA-ASSOCIATED PROTEIN 300"/>
    <property type="match status" value="1"/>
</dbReference>
<dbReference type="Xenbase" id="XB-GENE-943462">
    <property type="gene designation" value="cfap300.L"/>
</dbReference>
<dbReference type="OMA" id="FYHCYGV"/>
<evidence type="ECO:0000256" key="1">
    <source>
        <dbReference type="ARBA" id="ARBA00002404"/>
    </source>
</evidence>
<keyword evidence="6" id="KW-0206">Cytoskeleton</keyword>
<evidence type="ECO:0000256" key="5">
    <source>
        <dbReference type="ARBA" id="ARBA00022490"/>
    </source>
</evidence>
<dbReference type="Proteomes" id="UP000186698">
    <property type="component" value="Chromosome 2L"/>
</dbReference>
<dbReference type="PANTHER" id="PTHR31078:SF1">
    <property type="entry name" value="CILIA- AND FLAGELLA-ASSOCIATED PROTEIN 300"/>
    <property type="match status" value="1"/>
</dbReference>
<keyword evidence="7" id="KW-0966">Cell projection</keyword>
<dbReference type="OrthoDB" id="10259249at2759"/>
<gene>
    <name evidence="9 10" type="primary">cfap300.L</name>
    <name evidence="9" type="synonym">c11orf70</name>
    <name evidence="9" type="synonym">c11orf70.L</name>
</gene>
<dbReference type="GeneID" id="495953"/>
<dbReference type="InterPro" id="IPR029416">
    <property type="entry name" value="CFAP300"/>
</dbReference>
<evidence type="ECO:0000256" key="3">
    <source>
        <dbReference type="ARBA" id="ARBA00009205"/>
    </source>
</evidence>
<name>A0A1L8HJ77_XENLA</name>
<dbReference type="AGR" id="Xenbase:XB-GENE-943462"/>
<dbReference type="Pfam" id="PF14926">
    <property type="entry name" value="CFAP300"/>
    <property type="match status" value="1"/>
</dbReference>
<dbReference type="AlphaFoldDB" id="A0A1L8HJ77"/>
<evidence type="ECO:0000313" key="9">
    <source>
        <dbReference type="RefSeq" id="XP_018100761.1"/>
    </source>
</evidence>
<sequence>MSAGSFPTEPATFTFSPILNKTFGFLTDRDTRELLMKWSMNGRITAQAFRYDECFQSYQKNDFVWAFFQDPDVLSHLKVVSENSGQWVRLGTKVKKVDVEEIPCSHLSMSIFDCLYSEGIVRESGHICKCLDEYIDDFTISDELRKVLLVDDCDKFDIFKQSDREQFLFLLFKHLCLGGAICQFEDMIGPYLETTKSIYKDLLSVQKDSETKQIRIISTVFKVLAYDENGMCYPSSRPHQQTFAYLIVDPLKRHVYVLYHCFGGGAF</sequence>
<dbReference type="STRING" id="8355.A0A1L8HJ77"/>
<proteinExistence type="inferred from homology"/>
<dbReference type="RefSeq" id="XP_018100761.1">
    <property type="nucleotide sequence ID" value="XM_018245272.2"/>
</dbReference>
<accession>A0A1L8HJ77</accession>
<comment type="function">
    <text evidence="1">Cilium- and flagellum-specific protein that plays a role in axonemal structure organization and motility. May play a role in outer and inner dynein arm assembly.</text>
</comment>
<evidence type="ECO:0000256" key="4">
    <source>
        <dbReference type="ARBA" id="ARBA00022174"/>
    </source>
</evidence>
<keyword evidence="8" id="KW-1185">Reference proteome</keyword>
<comment type="subcellular location">
    <subcellularLocation>
        <location evidence="2">Cytoplasm</location>
        <location evidence="2">Cytoskeleton</location>
        <location evidence="2">Cilium axoneme</location>
    </subcellularLocation>
</comment>
<organism evidence="8 9">
    <name type="scientific">Xenopus laevis</name>
    <name type="common">African clawed frog</name>
    <dbReference type="NCBI Taxonomy" id="8355"/>
    <lineage>
        <taxon>Eukaryota</taxon>
        <taxon>Metazoa</taxon>
        <taxon>Chordata</taxon>
        <taxon>Craniata</taxon>
        <taxon>Vertebrata</taxon>
        <taxon>Euteleostomi</taxon>
        <taxon>Amphibia</taxon>
        <taxon>Batrachia</taxon>
        <taxon>Anura</taxon>
        <taxon>Pipoidea</taxon>
        <taxon>Pipidae</taxon>
        <taxon>Xenopodinae</taxon>
        <taxon>Xenopus</taxon>
        <taxon>Xenopus</taxon>
    </lineage>
</organism>
<dbReference type="PaxDb" id="8355-A0A1L8HJ77"/>
<protein>
    <recommendedName>
        <fullName evidence="4">Cilia- and flagella-associated protein 300</fullName>
    </recommendedName>
</protein>
<evidence type="ECO:0000256" key="7">
    <source>
        <dbReference type="ARBA" id="ARBA00023273"/>
    </source>
</evidence>
<dbReference type="GO" id="GO:0005930">
    <property type="term" value="C:axoneme"/>
    <property type="evidence" value="ECO:0007669"/>
    <property type="project" value="UniProtKB-SubCell"/>
</dbReference>
<evidence type="ECO:0000256" key="2">
    <source>
        <dbReference type="ARBA" id="ARBA00004430"/>
    </source>
</evidence>
<dbReference type="Bgee" id="495953">
    <property type="expression patterns" value="Expressed in testis and 16 other cell types or tissues"/>
</dbReference>